<evidence type="ECO:0000256" key="1">
    <source>
        <dbReference type="SAM" id="MobiDB-lite"/>
    </source>
</evidence>
<keyword evidence="3" id="KW-1185">Reference proteome</keyword>
<protein>
    <submittedName>
        <fullName evidence="2">Uncharacterized protein</fullName>
    </submittedName>
</protein>
<proteinExistence type="predicted"/>
<name>A0A6S7IWK0_PARCT</name>
<dbReference type="Proteomes" id="UP001152795">
    <property type="component" value="Unassembled WGS sequence"/>
</dbReference>
<feature type="compositionally biased region" description="Polar residues" evidence="1">
    <location>
        <begin position="12"/>
        <end position="24"/>
    </location>
</feature>
<comment type="caution">
    <text evidence="2">The sequence shown here is derived from an EMBL/GenBank/DDBJ whole genome shotgun (WGS) entry which is preliminary data.</text>
</comment>
<reference evidence="2" key="1">
    <citation type="submission" date="2020-04" db="EMBL/GenBank/DDBJ databases">
        <authorList>
            <person name="Alioto T."/>
            <person name="Alioto T."/>
            <person name="Gomez Garrido J."/>
        </authorList>
    </citation>
    <scope>NUCLEOTIDE SEQUENCE</scope>
    <source>
        <strain evidence="2">A484AB</strain>
    </source>
</reference>
<gene>
    <name evidence="2" type="ORF">PACLA_8A000976</name>
</gene>
<sequence length="90" mass="10180">MGGLSSRRSHRTSTINATRATQNAAPAVDLPPLATPQTSTPPVPSSGNVLSRSFRLWCQPWLLKWPGKWLRFFLPKFPVQCQLQQYLLYL</sequence>
<accession>A0A6S7IWK0</accession>
<dbReference type="EMBL" id="CACRXK020006620">
    <property type="protein sequence ID" value="CAB4009932.1"/>
    <property type="molecule type" value="Genomic_DNA"/>
</dbReference>
<evidence type="ECO:0000313" key="3">
    <source>
        <dbReference type="Proteomes" id="UP001152795"/>
    </source>
</evidence>
<feature type="region of interest" description="Disordered" evidence="1">
    <location>
        <begin position="1"/>
        <end position="45"/>
    </location>
</feature>
<evidence type="ECO:0000313" key="2">
    <source>
        <dbReference type="EMBL" id="CAB4009932.1"/>
    </source>
</evidence>
<dbReference type="AlphaFoldDB" id="A0A6S7IWK0"/>
<organism evidence="2 3">
    <name type="scientific">Paramuricea clavata</name>
    <name type="common">Red gorgonian</name>
    <name type="synonym">Violescent sea-whip</name>
    <dbReference type="NCBI Taxonomy" id="317549"/>
    <lineage>
        <taxon>Eukaryota</taxon>
        <taxon>Metazoa</taxon>
        <taxon>Cnidaria</taxon>
        <taxon>Anthozoa</taxon>
        <taxon>Octocorallia</taxon>
        <taxon>Malacalcyonacea</taxon>
        <taxon>Plexauridae</taxon>
        <taxon>Paramuricea</taxon>
    </lineage>
</organism>